<dbReference type="Ensembl" id="ENSCMMT00000028112.1">
    <property type="protein sequence ID" value="ENSCMMP00000025697.1"/>
    <property type="gene ID" value="ENSCMMG00000015873.1"/>
</dbReference>
<feature type="compositionally biased region" description="Gly residues" evidence="1">
    <location>
        <begin position="8"/>
        <end position="21"/>
    </location>
</feature>
<reference evidence="3" key="1">
    <citation type="submission" date="2025-08" db="UniProtKB">
        <authorList>
            <consortium name="Ensembl"/>
        </authorList>
    </citation>
    <scope>IDENTIFICATION</scope>
</reference>
<protein>
    <recommendedName>
        <fullName evidence="2">WH2 domain-containing protein</fullName>
    </recommendedName>
</protein>
<evidence type="ECO:0000256" key="1">
    <source>
        <dbReference type="SAM" id="MobiDB-lite"/>
    </source>
</evidence>
<dbReference type="AlphaFoldDB" id="A0A8C3CUN6"/>
<keyword evidence="4" id="KW-1185">Reference proteome</keyword>
<feature type="region of interest" description="Disordered" evidence="1">
    <location>
        <begin position="1"/>
        <end position="26"/>
    </location>
</feature>
<proteinExistence type="predicted"/>
<sequence>MGPWGWEWGRGVGNGAVGPGPGHLQEHLPWVQLPANTEPPKLSREEQRGRGALLQDICKGTKLRKGFGYFGSGATASALPKSPKSPPCPPPTSRG</sequence>
<feature type="compositionally biased region" description="Pro residues" evidence="1">
    <location>
        <begin position="83"/>
        <end position="95"/>
    </location>
</feature>
<evidence type="ECO:0000313" key="3">
    <source>
        <dbReference type="Ensembl" id="ENSCMMP00000025697.1"/>
    </source>
</evidence>
<dbReference type="GO" id="GO:0003779">
    <property type="term" value="F:actin binding"/>
    <property type="evidence" value="ECO:0007669"/>
    <property type="project" value="InterPro"/>
</dbReference>
<name>A0A8C3CUN6_CAIMO</name>
<accession>A0A8C3CUN6</accession>
<evidence type="ECO:0000313" key="4">
    <source>
        <dbReference type="Proteomes" id="UP000694556"/>
    </source>
</evidence>
<feature type="region of interest" description="Disordered" evidence="1">
    <location>
        <begin position="70"/>
        <end position="95"/>
    </location>
</feature>
<evidence type="ECO:0000259" key="2">
    <source>
        <dbReference type="PROSITE" id="PS51082"/>
    </source>
</evidence>
<organism evidence="3 4">
    <name type="scientific">Cairina moschata</name>
    <name type="common">Muscovy duck</name>
    <dbReference type="NCBI Taxonomy" id="8855"/>
    <lineage>
        <taxon>Eukaryota</taxon>
        <taxon>Metazoa</taxon>
        <taxon>Chordata</taxon>
        <taxon>Craniata</taxon>
        <taxon>Vertebrata</taxon>
        <taxon>Euteleostomi</taxon>
        <taxon>Archelosauria</taxon>
        <taxon>Archosauria</taxon>
        <taxon>Dinosauria</taxon>
        <taxon>Saurischia</taxon>
        <taxon>Theropoda</taxon>
        <taxon>Coelurosauria</taxon>
        <taxon>Aves</taxon>
        <taxon>Neognathae</taxon>
        <taxon>Galloanserae</taxon>
        <taxon>Anseriformes</taxon>
        <taxon>Anatidae</taxon>
        <taxon>Anatinae</taxon>
        <taxon>Cairina</taxon>
    </lineage>
</organism>
<dbReference type="Proteomes" id="UP000694556">
    <property type="component" value="Unassembled WGS sequence"/>
</dbReference>
<reference evidence="3" key="2">
    <citation type="submission" date="2025-09" db="UniProtKB">
        <authorList>
            <consortium name="Ensembl"/>
        </authorList>
    </citation>
    <scope>IDENTIFICATION</scope>
</reference>
<dbReference type="PROSITE" id="PS51082">
    <property type="entry name" value="WH2"/>
    <property type="match status" value="1"/>
</dbReference>
<dbReference type="InterPro" id="IPR003124">
    <property type="entry name" value="WH2_dom"/>
</dbReference>
<feature type="domain" description="WH2" evidence="2">
    <location>
        <begin position="49"/>
        <end position="66"/>
    </location>
</feature>